<keyword evidence="1" id="KW-0732">Signal</keyword>
<name>A0A8S3WHV8_PARAO</name>
<dbReference type="OrthoDB" id="7432964at2759"/>
<accession>A0A8S3WHV8</accession>
<keyword evidence="3" id="KW-1185">Reference proteome</keyword>
<evidence type="ECO:0000256" key="1">
    <source>
        <dbReference type="SAM" id="SignalP"/>
    </source>
</evidence>
<evidence type="ECO:0000313" key="3">
    <source>
        <dbReference type="Proteomes" id="UP000691718"/>
    </source>
</evidence>
<proteinExistence type="predicted"/>
<sequence length="303" mass="34785">MADRKFKTKMKVILLLSTLSGALTVRRRPHCHACFNGLCHSRSTVFNAHKFSGQLAVDRTANILYFHYQTNRSIDHTGAFDLNDIKFKDIPKIGFTFGRAVDQSTREVFMSGTVGIHKYIPKTNTVKSIGLSDKTVWHLQYKDKIYYSEFKSKGIFTYEKNKLKSINAVSNFYVDDFVIDKKNDIYFLSDSMIYRLKNGTKTAEFFIDEIFSLATDKKGDVHFIQPGSRSVYILDYNKDNLTELGAIGKGTPFSVVFDADNNMIYHDVDDEKLYYLMPNYSLCTVTTRGKGKNVKKFVSMRNK</sequence>
<feature type="signal peptide" evidence="1">
    <location>
        <begin position="1"/>
        <end position="24"/>
    </location>
</feature>
<evidence type="ECO:0000313" key="2">
    <source>
        <dbReference type="EMBL" id="CAG4960574.1"/>
    </source>
</evidence>
<dbReference type="EMBL" id="CAJQZP010000419">
    <property type="protein sequence ID" value="CAG4960574.1"/>
    <property type="molecule type" value="Genomic_DNA"/>
</dbReference>
<comment type="caution">
    <text evidence="2">The sequence shown here is derived from an EMBL/GenBank/DDBJ whole genome shotgun (WGS) entry which is preliminary data.</text>
</comment>
<gene>
    <name evidence="2" type="ORF">PAPOLLO_LOCUS6372</name>
</gene>
<organism evidence="2 3">
    <name type="scientific">Parnassius apollo</name>
    <name type="common">Apollo butterfly</name>
    <name type="synonym">Papilio apollo</name>
    <dbReference type="NCBI Taxonomy" id="110799"/>
    <lineage>
        <taxon>Eukaryota</taxon>
        <taxon>Metazoa</taxon>
        <taxon>Ecdysozoa</taxon>
        <taxon>Arthropoda</taxon>
        <taxon>Hexapoda</taxon>
        <taxon>Insecta</taxon>
        <taxon>Pterygota</taxon>
        <taxon>Neoptera</taxon>
        <taxon>Endopterygota</taxon>
        <taxon>Lepidoptera</taxon>
        <taxon>Glossata</taxon>
        <taxon>Ditrysia</taxon>
        <taxon>Papilionoidea</taxon>
        <taxon>Papilionidae</taxon>
        <taxon>Parnassiinae</taxon>
        <taxon>Parnassini</taxon>
        <taxon>Parnassius</taxon>
        <taxon>Parnassius</taxon>
    </lineage>
</organism>
<dbReference type="AlphaFoldDB" id="A0A8S3WHV8"/>
<reference evidence="2" key="1">
    <citation type="submission" date="2021-04" db="EMBL/GenBank/DDBJ databases">
        <authorList>
            <person name="Tunstrom K."/>
        </authorList>
    </citation>
    <scope>NUCLEOTIDE SEQUENCE</scope>
</reference>
<protein>
    <submittedName>
        <fullName evidence="2">(apollo) hypothetical protein</fullName>
    </submittedName>
</protein>
<feature type="chain" id="PRO_5035900898" evidence="1">
    <location>
        <begin position="25"/>
        <end position="303"/>
    </location>
</feature>
<dbReference type="Proteomes" id="UP000691718">
    <property type="component" value="Unassembled WGS sequence"/>
</dbReference>